<name>A0A4U0QVD6_9RHOB</name>
<organism evidence="2 3">
    <name type="scientific">Paracoccus hibiscisoli</name>
    <dbReference type="NCBI Taxonomy" id="2023261"/>
    <lineage>
        <taxon>Bacteria</taxon>
        <taxon>Pseudomonadati</taxon>
        <taxon>Pseudomonadota</taxon>
        <taxon>Alphaproteobacteria</taxon>
        <taxon>Rhodobacterales</taxon>
        <taxon>Paracoccaceae</taxon>
        <taxon>Paracoccus</taxon>
    </lineage>
</organism>
<keyword evidence="3" id="KW-1185">Reference proteome</keyword>
<dbReference type="Proteomes" id="UP000306223">
    <property type="component" value="Unassembled WGS sequence"/>
</dbReference>
<accession>A0A4U0QVD6</accession>
<gene>
    <name evidence="2" type="ORF">FA740_04450</name>
</gene>
<evidence type="ECO:0000313" key="2">
    <source>
        <dbReference type="EMBL" id="TJZ86143.1"/>
    </source>
</evidence>
<feature type="region of interest" description="Disordered" evidence="1">
    <location>
        <begin position="89"/>
        <end position="108"/>
    </location>
</feature>
<reference evidence="2 3" key="1">
    <citation type="submission" date="2019-04" db="EMBL/GenBank/DDBJ databases">
        <authorList>
            <person name="Li J."/>
        </authorList>
    </citation>
    <scope>NUCLEOTIDE SEQUENCE [LARGE SCALE GENOMIC DNA]</scope>
    <source>
        <strain evidence="2 3">CCTCC AB2016182</strain>
    </source>
</reference>
<evidence type="ECO:0000256" key="1">
    <source>
        <dbReference type="SAM" id="MobiDB-lite"/>
    </source>
</evidence>
<dbReference type="AlphaFoldDB" id="A0A4U0QVD6"/>
<sequence length="167" mass="18528">MTGPVPHGTPSGYVRCKCRCDLCREAEVQRQREWRQRHRDGKVRHRTDHPSCVPVRVRGVVYPSISAAAYALNVTPSSIAGQLARRGAADGAGLGGHAPRRRPQPVNSRRCVIHGREFPSIAAAAREIGVNYSHFFREVKRGLSDQYSQYLLLKMMQADAGRQGRAA</sequence>
<dbReference type="OrthoDB" id="7771904at2"/>
<protein>
    <submittedName>
        <fullName evidence="2">Uncharacterized protein</fullName>
    </submittedName>
</protein>
<dbReference type="RefSeq" id="WP_136855572.1">
    <property type="nucleotide sequence ID" value="NZ_SUNH01000006.1"/>
</dbReference>
<dbReference type="EMBL" id="SUNH01000006">
    <property type="protein sequence ID" value="TJZ86143.1"/>
    <property type="molecule type" value="Genomic_DNA"/>
</dbReference>
<comment type="caution">
    <text evidence="2">The sequence shown here is derived from an EMBL/GenBank/DDBJ whole genome shotgun (WGS) entry which is preliminary data.</text>
</comment>
<evidence type="ECO:0000313" key="3">
    <source>
        <dbReference type="Proteomes" id="UP000306223"/>
    </source>
</evidence>
<proteinExistence type="predicted"/>